<evidence type="ECO:0000256" key="10">
    <source>
        <dbReference type="ARBA" id="ARBA00022927"/>
    </source>
</evidence>
<evidence type="ECO:0000256" key="14">
    <source>
        <dbReference type="ARBA" id="ARBA00023329"/>
    </source>
</evidence>
<comment type="subcellular location">
    <subcellularLocation>
        <location evidence="1">Cytoplasmic vesicle</location>
        <location evidence="1">COPII-coated vesicle membrane</location>
        <topology evidence="1">Peripheral membrane protein</topology>
        <orientation evidence="1">Cytoplasmic side</orientation>
    </subcellularLocation>
    <subcellularLocation>
        <location evidence="2">Endoplasmic reticulum membrane</location>
        <topology evidence="2">Peripheral membrane protein</topology>
        <orientation evidence="2">Cytoplasmic side</orientation>
    </subcellularLocation>
    <subcellularLocation>
        <location evidence="3">Nucleus</location>
        <location evidence="3">Nuclear pore complex</location>
    </subcellularLocation>
</comment>
<evidence type="ECO:0000256" key="5">
    <source>
        <dbReference type="ARBA" id="ARBA00022448"/>
    </source>
</evidence>
<reference evidence="18" key="1">
    <citation type="submission" date="2016-04" db="EMBL/GenBank/DDBJ databases">
        <title>Comparative genomics of biotechnologically important yeasts.</title>
        <authorList>
            <consortium name="DOE Joint Genome Institute"/>
            <person name="Riley R."/>
            <person name="Haridas S."/>
            <person name="Wolfe K.H."/>
            <person name="Lopes M.R."/>
            <person name="Hittinger C.T."/>
            <person name="Goker M."/>
            <person name="Salamov A."/>
            <person name="Wisecaver J."/>
            <person name="Long T.M."/>
            <person name="Aerts A.L."/>
            <person name="Barry K."/>
            <person name="Choi C."/>
            <person name="Clum A."/>
            <person name="Coughlan A.Y."/>
            <person name="Deshpande S."/>
            <person name="Douglass A.P."/>
            <person name="Hanson S.J."/>
            <person name="Klenk H.-P."/>
            <person name="Labutti K."/>
            <person name="Lapidus A."/>
            <person name="Lindquist E."/>
            <person name="Lipzen A."/>
            <person name="Meier-Kolthoff J.P."/>
            <person name="Ohm R.A."/>
            <person name="Otillar R.P."/>
            <person name="Pangilinan J."/>
            <person name="Peng Y."/>
            <person name="Rokas A."/>
            <person name="Rosa C.A."/>
            <person name="Scheuner C."/>
            <person name="Sibirny A.A."/>
            <person name="Slot J.C."/>
            <person name="Stielow J.B."/>
            <person name="Sun H."/>
            <person name="Kurtzman C.P."/>
            <person name="Blackwell M."/>
            <person name="Grigoriev I.V."/>
            <person name="Jeffries T.W."/>
        </authorList>
    </citation>
    <scope>NUCLEOTIDE SEQUENCE [LARGE SCALE GENOMIC DNA]</scope>
    <source>
        <strain evidence="18">NRRL YB-2248</strain>
    </source>
</reference>
<dbReference type="InterPro" id="IPR011990">
    <property type="entry name" value="TPR-like_helical_dom_sf"/>
</dbReference>
<evidence type="ECO:0000256" key="6">
    <source>
        <dbReference type="ARBA" id="ARBA00022574"/>
    </source>
</evidence>
<protein>
    <submittedName>
        <fullName evidence="17">Uncharacterized protein</fullName>
    </submittedName>
</protein>
<name>A0A1E4STA6_9ASCO</name>
<comment type="similarity">
    <text evidence="4">Belongs to the WD repeat SEC13 family.</text>
</comment>
<dbReference type="InterPro" id="IPR015943">
    <property type="entry name" value="WD40/YVTN_repeat-like_dom_sf"/>
</dbReference>
<dbReference type="STRING" id="983967.A0A1E4STA6"/>
<dbReference type="EMBL" id="KV453875">
    <property type="protein sequence ID" value="ODV82745.1"/>
    <property type="molecule type" value="Genomic_DNA"/>
</dbReference>
<keyword evidence="7" id="KW-0677">Repeat</keyword>
<keyword evidence="10" id="KW-0653">Protein transport</keyword>
<feature type="repeat" description="WD" evidence="15">
    <location>
        <begin position="891"/>
        <end position="938"/>
    </location>
</feature>
<evidence type="ECO:0000256" key="7">
    <source>
        <dbReference type="ARBA" id="ARBA00022737"/>
    </source>
</evidence>
<keyword evidence="14" id="KW-0968">Cytoplasmic vesicle</keyword>
<dbReference type="GO" id="GO:0005643">
    <property type="term" value="C:nuclear pore"/>
    <property type="evidence" value="ECO:0007669"/>
    <property type="project" value="UniProtKB-SubCell"/>
</dbReference>
<dbReference type="CDD" id="cd07979">
    <property type="entry name" value="HFD_TAF9"/>
    <property type="match status" value="1"/>
</dbReference>
<dbReference type="InterPro" id="IPR003162">
    <property type="entry name" value="TFIID-31"/>
</dbReference>
<dbReference type="SMART" id="SM00320">
    <property type="entry name" value="WD40"/>
    <property type="match status" value="6"/>
</dbReference>
<keyword evidence="5" id="KW-0813">Transport</keyword>
<feature type="repeat" description="WD" evidence="15">
    <location>
        <begin position="800"/>
        <end position="834"/>
    </location>
</feature>
<dbReference type="SUPFAM" id="SSF50978">
    <property type="entry name" value="WD40 repeat-like"/>
    <property type="match status" value="1"/>
</dbReference>
<dbReference type="SUPFAM" id="SSF48452">
    <property type="entry name" value="TPR-like"/>
    <property type="match status" value="1"/>
</dbReference>
<dbReference type="OrthoDB" id="434695at2759"/>
<accession>A0A1E4STA6</accession>
<dbReference type="InterPro" id="IPR009072">
    <property type="entry name" value="Histone-fold"/>
</dbReference>
<dbReference type="Gene3D" id="2.130.10.10">
    <property type="entry name" value="YVTN repeat-like/Quinoprotein amine dehydrogenase"/>
    <property type="match status" value="2"/>
</dbReference>
<evidence type="ECO:0000256" key="12">
    <source>
        <dbReference type="ARBA" id="ARBA00023132"/>
    </source>
</evidence>
<evidence type="ECO:0000313" key="18">
    <source>
        <dbReference type="Proteomes" id="UP000094801"/>
    </source>
</evidence>
<dbReference type="PROSITE" id="PS50082">
    <property type="entry name" value="WD_REPEATS_2"/>
    <property type="match status" value="3"/>
</dbReference>
<evidence type="ECO:0000256" key="13">
    <source>
        <dbReference type="ARBA" id="ARBA00023242"/>
    </source>
</evidence>
<dbReference type="PANTHER" id="PTHR31975">
    <property type="entry name" value="BUD SITE SELECTION PROTEIN 7-RELATED"/>
    <property type="match status" value="1"/>
</dbReference>
<dbReference type="Gene3D" id="1.10.20.10">
    <property type="entry name" value="Histone, subunit A"/>
    <property type="match status" value="1"/>
</dbReference>
<feature type="region of interest" description="Disordered" evidence="16">
    <location>
        <begin position="577"/>
        <end position="596"/>
    </location>
</feature>
<dbReference type="GO" id="GO:0006352">
    <property type="term" value="P:DNA-templated transcription initiation"/>
    <property type="evidence" value="ECO:0007669"/>
    <property type="project" value="InterPro"/>
</dbReference>
<keyword evidence="11" id="KW-0811">Translocation</keyword>
<dbReference type="Gene3D" id="1.25.40.10">
    <property type="entry name" value="Tetratricopeptide repeat domain"/>
    <property type="match status" value="1"/>
</dbReference>
<dbReference type="InterPro" id="IPR015374">
    <property type="entry name" value="ChAPs"/>
</dbReference>
<evidence type="ECO:0000256" key="8">
    <source>
        <dbReference type="ARBA" id="ARBA00022816"/>
    </source>
</evidence>
<dbReference type="GO" id="GO:0034044">
    <property type="term" value="C:exomer complex"/>
    <property type="evidence" value="ECO:0007669"/>
    <property type="project" value="UniProtKB-ARBA"/>
</dbReference>
<gene>
    <name evidence="17" type="ORF">CANARDRAFT_209731</name>
</gene>
<keyword evidence="8" id="KW-0509">mRNA transport</keyword>
<evidence type="ECO:0000256" key="4">
    <source>
        <dbReference type="ARBA" id="ARBA00010102"/>
    </source>
</evidence>
<dbReference type="SUPFAM" id="SSF47113">
    <property type="entry name" value="Histone-fold"/>
    <property type="match status" value="1"/>
</dbReference>
<dbReference type="GO" id="GO:0051028">
    <property type="term" value="P:mRNA transport"/>
    <property type="evidence" value="ECO:0007669"/>
    <property type="project" value="UniProtKB-KW"/>
</dbReference>
<dbReference type="Pfam" id="PF00400">
    <property type="entry name" value="WD40"/>
    <property type="match status" value="4"/>
</dbReference>
<dbReference type="GO" id="GO:0006893">
    <property type="term" value="P:Golgi to plasma membrane transport"/>
    <property type="evidence" value="ECO:0007669"/>
    <property type="project" value="TreeGrafter"/>
</dbReference>
<proteinExistence type="inferred from homology"/>
<evidence type="ECO:0000256" key="15">
    <source>
        <dbReference type="PROSITE-ProRule" id="PRU00221"/>
    </source>
</evidence>
<organism evidence="17 18">
    <name type="scientific">[Candida] arabinofermentans NRRL YB-2248</name>
    <dbReference type="NCBI Taxonomy" id="983967"/>
    <lineage>
        <taxon>Eukaryota</taxon>
        <taxon>Fungi</taxon>
        <taxon>Dikarya</taxon>
        <taxon>Ascomycota</taxon>
        <taxon>Saccharomycotina</taxon>
        <taxon>Pichiomycetes</taxon>
        <taxon>Pichiales</taxon>
        <taxon>Pichiaceae</taxon>
        <taxon>Ogataea</taxon>
        <taxon>Ogataea/Candida clade</taxon>
    </lineage>
</organism>
<feature type="compositionally biased region" description="Polar residues" evidence="16">
    <location>
        <begin position="579"/>
        <end position="596"/>
    </location>
</feature>
<dbReference type="PROSITE" id="PS50294">
    <property type="entry name" value="WD_REPEATS_REGION"/>
    <property type="match status" value="1"/>
</dbReference>
<dbReference type="PANTHER" id="PTHR31975:SF1">
    <property type="entry name" value="BUD SITE SELECTION PROTEIN 7-RELATED"/>
    <property type="match status" value="1"/>
</dbReference>
<keyword evidence="9" id="KW-0931">ER-Golgi transport</keyword>
<dbReference type="Pfam" id="PF02291">
    <property type="entry name" value="TFIID-31kDa"/>
    <property type="match status" value="1"/>
</dbReference>
<dbReference type="GO" id="GO:0015031">
    <property type="term" value="P:protein transport"/>
    <property type="evidence" value="ECO:0007669"/>
    <property type="project" value="UniProtKB-KW"/>
</dbReference>
<dbReference type="GO" id="GO:0005789">
    <property type="term" value="C:endoplasmic reticulum membrane"/>
    <property type="evidence" value="ECO:0007669"/>
    <property type="project" value="UniProtKB-SubCell"/>
</dbReference>
<evidence type="ECO:0000256" key="3">
    <source>
        <dbReference type="ARBA" id="ARBA00004567"/>
    </source>
</evidence>
<dbReference type="AlphaFoldDB" id="A0A1E4STA6"/>
<dbReference type="GO" id="GO:0046982">
    <property type="term" value="F:protein heterodimerization activity"/>
    <property type="evidence" value="ECO:0007669"/>
    <property type="project" value="InterPro"/>
</dbReference>
<evidence type="ECO:0000313" key="17">
    <source>
        <dbReference type="EMBL" id="ODV82745.1"/>
    </source>
</evidence>
<dbReference type="FunFam" id="2.130.10.10:FF:000017">
    <property type="entry name" value="SEC13 homolog (S. cerevisiae)"/>
    <property type="match status" value="1"/>
</dbReference>
<evidence type="ECO:0000256" key="11">
    <source>
        <dbReference type="ARBA" id="ARBA00023010"/>
    </source>
</evidence>
<keyword evidence="13" id="KW-0539">Nucleus</keyword>
<keyword evidence="12" id="KW-0906">Nuclear pore complex</keyword>
<feature type="repeat" description="WD" evidence="15">
    <location>
        <begin position="941"/>
        <end position="985"/>
    </location>
</feature>
<evidence type="ECO:0000256" key="1">
    <source>
        <dbReference type="ARBA" id="ARBA00004299"/>
    </source>
</evidence>
<dbReference type="GO" id="GO:0012507">
    <property type="term" value="C:ER to Golgi transport vesicle membrane"/>
    <property type="evidence" value="ECO:0007669"/>
    <property type="project" value="UniProtKB-SubCell"/>
</dbReference>
<evidence type="ECO:0000256" key="16">
    <source>
        <dbReference type="SAM" id="MobiDB-lite"/>
    </source>
</evidence>
<evidence type="ECO:0000256" key="2">
    <source>
        <dbReference type="ARBA" id="ARBA00004397"/>
    </source>
</evidence>
<keyword evidence="18" id="KW-1185">Reference proteome</keyword>
<dbReference type="InterPro" id="IPR001680">
    <property type="entry name" value="WD40_rpt"/>
</dbReference>
<dbReference type="InterPro" id="IPR036322">
    <property type="entry name" value="WD40_repeat_dom_sf"/>
</dbReference>
<dbReference type="Proteomes" id="UP000094801">
    <property type="component" value="Unassembled WGS sequence"/>
</dbReference>
<sequence>MEHPQNNTEVPRDVRLLHLIFATQGVQSYQDHVPLQLMDFAYRYTTGVLQDAVIYNDHAYAALSNAGNVGSHNSQLSNEDIRLAIAARTNYQFKPVPPKKLLMKLAAERNEKPLPPVMPAWGIRLPPEKYCLTAKDWDLSEQESEDVSESLDERTSILESITDLGPPDMVHLKKQNNSVNTKTPIIGSYFYYTGADVSNSATIAALLNSLSNIIGEEPQLWFGKHKPWKVVEATYCTYNAFSKIDVRVSVNFPGKVESMMMDSQGNLILEDDQLWLEAYVSGIVRALISADSETADFSSIVEIRKINPFLNKSNTLLFFKGFEELYFSGTKLGCSEELQLATSSNNYLVDSFIKCTQLTGYYKEAIEIVERIAIKDPSATYLIAKLHLLNNEEVKFIRVLHDGIKLNPLDGELLSLQAEYCMHKKRLDLALPIAIKAINSAPSYFKPWSILVKIYIALGNYKQALLTLNSCPMVTHKDKYNLKRINNPKSEDLHLPLPMDVTLDQVSTLNSMDIAIEHSKVDQLLLNLPASNLKSTFAKTYLLLTEIVYKTGWESLLKFRTQVFVMEEEFKKDARVSIDNGSTKPPAATATSVETNGNQDFKKKRLCERWLDNLFMLLYEDLRIYTMFRAEMMHFEAQQLELKKTTLEWEVLGLVSERLGHKKEAEQCYKNGLKTRFSVRASKHLLNYYSEMKSTVADQQKINILNDEILQKIVNLLVWNHRWYCSFSPMLTLALYDLINDVGRVKIESEIKVTIGNAHDDLIHDAVLDYYGKRLATCSSDKTIKIFEVEGENHKLVETLRGHDGPVWQVSWAHPKFGVILASCSYDGKVLIWKENGAWSNIAEHSVHQASVNSISWAPSEYGAMLLCTSSDGKASVVEFLEDGSQKTIVFQAHSIGVNAGSWAPPQKDNIHEKRLVTGGCDNTVKIWKFDGTNYVEEASLTGHTDWVRDVAWSPSLLSKSYIATASQDRTVIIWTKESDEASGAASWKKQLLTAEKFPDVCWRASWSLSGNVLAISGGDNKVTLWKENLNGKWESAGEVDQ</sequence>
<evidence type="ECO:0000256" key="9">
    <source>
        <dbReference type="ARBA" id="ARBA00022892"/>
    </source>
</evidence>
<dbReference type="Pfam" id="PF09295">
    <property type="entry name" value="ChAPs"/>
    <property type="match status" value="1"/>
</dbReference>
<keyword evidence="6 15" id="KW-0853">WD repeat</keyword>